<protein>
    <submittedName>
        <fullName evidence="7">TetR family transcriptional regulator</fullName>
    </submittedName>
</protein>
<organism evidence="7 8">
    <name type="scientific">Streptomyces cinereoruber</name>
    <dbReference type="NCBI Taxonomy" id="67260"/>
    <lineage>
        <taxon>Bacteria</taxon>
        <taxon>Bacillati</taxon>
        <taxon>Actinomycetota</taxon>
        <taxon>Actinomycetes</taxon>
        <taxon>Kitasatosporales</taxon>
        <taxon>Streptomycetaceae</taxon>
        <taxon>Streptomyces</taxon>
    </lineage>
</organism>
<accession>A0AAV4KDS3</accession>
<dbReference type="InterPro" id="IPR050109">
    <property type="entry name" value="HTH-type_TetR-like_transc_reg"/>
</dbReference>
<dbReference type="InterPro" id="IPR041347">
    <property type="entry name" value="MftR_C"/>
</dbReference>
<evidence type="ECO:0000313" key="7">
    <source>
        <dbReference type="EMBL" id="GGR11541.1"/>
    </source>
</evidence>
<dbReference type="GeneID" id="95458396"/>
<evidence type="ECO:0000256" key="1">
    <source>
        <dbReference type="ARBA" id="ARBA00023015"/>
    </source>
</evidence>
<dbReference type="AlphaFoldDB" id="A0AAV4KDS3"/>
<dbReference type="Gene3D" id="1.10.10.60">
    <property type="entry name" value="Homeodomain-like"/>
    <property type="match status" value="1"/>
</dbReference>
<feature type="domain" description="HTH tetR-type" evidence="6">
    <location>
        <begin position="15"/>
        <end position="75"/>
    </location>
</feature>
<feature type="region of interest" description="Disordered" evidence="5">
    <location>
        <begin position="143"/>
        <end position="179"/>
    </location>
</feature>
<keyword evidence="3" id="KW-0804">Transcription</keyword>
<name>A0AAV4KDS3_9ACTN</name>
<dbReference type="Proteomes" id="UP000642014">
    <property type="component" value="Unassembled WGS sequence"/>
</dbReference>
<dbReference type="EMBL" id="BMSJ01000002">
    <property type="protein sequence ID" value="GGR11541.1"/>
    <property type="molecule type" value="Genomic_DNA"/>
</dbReference>
<evidence type="ECO:0000256" key="5">
    <source>
        <dbReference type="SAM" id="MobiDB-lite"/>
    </source>
</evidence>
<evidence type="ECO:0000259" key="6">
    <source>
        <dbReference type="PROSITE" id="PS50977"/>
    </source>
</evidence>
<feature type="compositionally biased region" description="Low complexity" evidence="5">
    <location>
        <begin position="157"/>
        <end position="178"/>
    </location>
</feature>
<dbReference type="InterPro" id="IPR001647">
    <property type="entry name" value="HTH_TetR"/>
</dbReference>
<dbReference type="InterPro" id="IPR009057">
    <property type="entry name" value="Homeodomain-like_sf"/>
</dbReference>
<evidence type="ECO:0000256" key="2">
    <source>
        <dbReference type="ARBA" id="ARBA00023125"/>
    </source>
</evidence>
<dbReference type="GO" id="GO:0003700">
    <property type="term" value="F:DNA-binding transcription factor activity"/>
    <property type="evidence" value="ECO:0007669"/>
    <property type="project" value="TreeGrafter"/>
</dbReference>
<evidence type="ECO:0000256" key="4">
    <source>
        <dbReference type="PROSITE-ProRule" id="PRU00335"/>
    </source>
</evidence>
<feature type="compositionally biased region" description="Gly residues" evidence="5">
    <location>
        <begin position="146"/>
        <end position="156"/>
    </location>
</feature>
<dbReference type="InterPro" id="IPR023772">
    <property type="entry name" value="DNA-bd_HTH_TetR-type_CS"/>
</dbReference>
<gene>
    <name evidence="7" type="ORF">GCM10010497_11740</name>
</gene>
<evidence type="ECO:0000313" key="8">
    <source>
        <dbReference type="Proteomes" id="UP000642014"/>
    </source>
</evidence>
<dbReference type="PRINTS" id="PR00455">
    <property type="entry name" value="HTHTETR"/>
</dbReference>
<dbReference type="RefSeq" id="WP_229991439.1">
    <property type="nucleotide sequence ID" value="NZ_BMSJ01000002.1"/>
</dbReference>
<dbReference type="Gene3D" id="1.10.357.10">
    <property type="entry name" value="Tetracycline Repressor, domain 2"/>
    <property type="match status" value="1"/>
</dbReference>
<dbReference type="PANTHER" id="PTHR30055:SF238">
    <property type="entry name" value="MYCOFACTOCIN BIOSYNTHESIS TRANSCRIPTIONAL REGULATOR MFTR-RELATED"/>
    <property type="match status" value="1"/>
</dbReference>
<comment type="caution">
    <text evidence="7">The sequence shown here is derived from an EMBL/GenBank/DDBJ whole genome shotgun (WGS) entry which is preliminary data.</text>
</comment>
<dbReference type="SUPFAM" id="SSF46689">
    <property type="entry name" value="Homeodomain-like"/>
    <property type="match status" value="1"/>
</dbReference>
<sequence>MRENTTPGLRMKTRRAVTEALADTALDLFDSRGFDQVTVADVVAAAGISQRSFFRYFSNKEDVVFGDHIPSAEEVRDELLRHIDDVPAWDALRATFRTAALQMDADEGRWKRATRVICHTPGLRARYLEKHLAWTDALTPEIASRIGGGGPGGSGGPDTSSGPEGSNGSDTSGSSGSSDAELRAHTMINTALGCFDVALVRWADDDTGLSLAALVDDVFGFVRFPRP</sequence>
<dbReference type="GO" id="GO:0000976">
    <property type="term" value="F:transcription cis-regulatory region binding"/>
    <property type="evidence" value="ECO:0007669"/>
    <property type="project" value="TreeGrafter"/>
</dbReference>
<keyword evidence="2 4" id="KW-0238">DNA-binding</keyword>
<keyword evidence="1" id="KW-0805">Transcription regulation</keyword>
<dbReference type="PROSITE" id="PS01081">
    <property type="entry name" value="HTH_TETR_1"/>
    <property type="match status" value="1"/>
</dbReference>
<feature type="DNA-binding region" description="H-T-H motif" evidence="4">
    <location>
        <begin position="38"/>
        <end position="57"/>
    </location>
</feature>
<proteinExistence type="predicted"/>
<dbReference type="PANTHER" id="PTHR30055">
    <property type="entry name" value="HTH-TYPE TRANSCRIPTIONAL REGULATOR RUTR"/>
    <property type="match status" value="1"/>
</dbReference>
<dbReference type="PROSITE" id="PS50977">
    <property type="entry name" value="HTH_TETR_2"/>
    <property type="match status" value="1"/>
</dbReference>
<dbReference type="Pfam" id="PF17754">
    <property type="entry name" value="TetR_C_14"/>
    <property type="match status" value="1"/>
</dbReference>
<dbReference type="Pfam" id="PF00440">
    <property type="entry name" value="TetR_N"/>
    <property type="match status" value="1"/>
</dbReference>
<reference evidence="7 8" key="1">
    <citation type="journal article" date="2014" name="Int. J. Syst. Evol. Microbiol.">
        <title>Complete genome sequence of Corynebacterium casei LMG S-19264T (=DSM 44701T), isolated from a smear-ripened cheese.</title>
        <authorList>
            <consortium name="US DOE Joint Genome Institute (JGI-PGF)"/>
            <person name="Walter F."/>
            <person name="Albersmeier A."/>
            <person name="Kalinowski J."/>
            <person name="Ruckert C."/>
        </authorList>
    </citation>
    <scope>NUCLEOTIDE SEQUENCE [LARGE SCALE GENOMIC DNA]</scope>
    <source>
        <strain evidence="7 8">JCM 4205</strain>
    </source>
</reference>
<evidence type="ECO:0000256" key="3">
    <source>
        <dbReference type="ARBA" id="ARBA00023163"/>
    </source>
</evidence>